<dbReference type="InterPro" id="IPR012223">
    <property type="entry name" value="TEII"/>
</dbReference>
<dbReference type="InterPro" id="IPR029058">
    <property type="entry name" value="AB_hydrolase_fold"/>
</dbReference>
<gene>
    <name evidence="4" type="ORF">GCM10009827_069040</name>
</gene>
<evidence type="ECO:0000313" key="4">
    <source>
        <dbReference type="EMBL" id="GAA1539898.1"/>
    </source>
</evidence>
<proteinExistence type="inferred from homology"/>
<dbReference type="Pfam" id="PF00975">
    <property type="entry name" value="Thioesterase"/>
    <property type="match status" value="1"/>
</dbReference>
<dbReference type="PANTHER" id="PTHR11487">
    <property type="entry name" value="THIOESTERASE"/>
    <property type="match status" value="1"/>
</dbReference>
<dbReference type="Gene3D" id="3.40.50.1820">
    <property type="entry name" value="alpha/beta hydrolase"/>
    <property type="match status" value="1"/>
</dbReference>
<dbReference type="PANTHER" id="PTHR11487:SF0">
    <property type="entry name" value="S-ACYL FATTY ACID SYNTHASE THIOESTERASE, MEDIUM CHAIN"/>
    <property type="match status" value="1"/>
</dbReference>
<accession>A0ABP4M8N8</accession>
<dbReference type="SMART" id="SM00824">
    <property type="entry name" value="PKS_TE"/>
    <property type="match status" value="1"/>
</dbReference>
<comment type="similarity">
    <text evidence="1">Belongs to the thioesterase family.</text>
</comment>
<reference evidence="5" key="1">
    <citation type="journal article" date="2019" name="Int. J. Syst. Evol. Microbiol.">
        <title>The Global Catalogue of Microorganisms (GCM) 10K type strain sequencing project: providing services to taxonomists for standard genome sequencing and annotation.</title>
        <authorList>
            <consortium name="The Broad Institute Genomics Platform"/>
            <consortium name="The Broad Institute Genome Sequencing Center for Infectious Disease"/>
            <person name="Wu L."/>
            <person name="Ma J."/>
        </authorList>
    </citation>
    <scope>NUCLEOTIDE SEQUENCE [LARGE SCALE GENOMIC DNA]</scope>
    <source>
        <strain evidence="5">JCM 15933</strain>
    </source>
</reference>
<dbReference type="Proteomes" id="UP001501470">
    <property type="component" value="Unassembled WGS sequence"/>
</dbReference>
<organism evidence="4 5">
    <name type="scientific">Dactylosporangium maewongense</name>
    <dbReference type="NCBI Taxonomy" id="634393"/>
    <lineage>
        <taxon>Bacteria</taxon>
        <taxon>Bacillati</taxon>
        <taxon>Actinomycetota</taxon>
        <taxon>Actinomycetes</taxon>
        <taxon>Micromonosporales</taxon>
        <taxon>Micromonosporaceae</taxon>
        <taxon>Dactylosporangium</taxon>
    </lineage>
</organism>
<sequence>MTSDLWVRRYHPRPDAPVRLVCFPHAGSSAPFYVPVSANAGPGVEVLSLQYPGRQERRNEPLVDDLDTLAAQCTDAVLPWLDRPFALFGHSMGATVAFEVARRLTAKSLEPVHLFVSGRRAPSRNRDEQVHRRDDAGIIAEMKSLSGTDARVFDDEELVRSLLPVVRNDYKAAETYVYTAGEPLHCPITAFTGHDDPKVSVDEADAWREHTTGPTVLHVYDGGHFFLTRHQAAVLAVVSGSLAPTTTG</sequence>
<dbReference type="EMBL" id="BAAAQD010000015">
    <property type="protein sequence ID" value="GAA1539898.1"/>
    <property type="molecule type" value="Genomic_DNA"/>
</dbReference>
<comment type="caution">
    <text evidence="4">The sequence shown here is derived from an EMBL/GenBank/DDBJ whole genome shotgun (WGS) entry which is preliminary data.</text>
</comment>
<dbReference type="GO" id="GO:0016787">
    <property type="term" value="F:hydrolase activity"/>
    <property type="evidence" value="ECO:0007669"/>
    <property type="project" value="UniProtKB-KW"/>
</dbReference>
<keyword evidence="2 4" id="KW-0378">Hydrolase</keyword>
<evidence type="ECO:0000313" key="5">
    <source>
        <dbReference type="Proteomes" id="UP001501470"/>
    </source>
</evidence>
<name>A0ABP4M8N8_9ACTN</name>
<keyword evidence="5" id="KW-1185">Reference proteome</keyword>
<dbReference type="SUPFAM" id="SSF53474">
    <property type="entry name" value="alpha/beta-Hydrolases"/>
    <property type="match status" value="1"/>
</dbReference>
<evidence type="ECO:0000256" key="1">
    <source>
        <dbReference type="ARBA" id="ARBA00007169"/>
    </source>
</evidence>
<feature type="domain" description="Thioesterase TesA-like" evidence="3">
    <location>
        <begin position="21"/>
        <end position="242"/>
    </location>
</feature>
<dbReference type="InterPro" id="IPR001031">
    <property type="entry name" value="Thioesterase"/>
</dbReference>
<protein>
    <submittedName>
        <fullName evidence="4">Alpha/beta fold hydrolase</fullName>
    </submittedName>
</protein>
<evidence type="ECO:0000256" key="2">
    <source>
        <dbReference type="ARBA" id="ARBA00022801"/>
    </source>
</evidence>
<dbReference type="InterPro" id="IPR020802">
    <property type="entry name" value="TesA-like"/>
</dbReference>
<dbReference type="RefSeq" id="WP_344506611.1">
    <property type="nucleotide sequence ID" value="NZ_BAAAQD010000015.1"/>
</dbReference>
<evidence type="ECO:0000259" key="3">
    <source>
        <dbReference type="SMART" id="SM00824"/>
    </source>
</evidence>